<reference evidence="1" key="1">
    <citation type="submission" date="2018-02" db="EMBL/GenBank/DDBJ databases">
        <title>Rhizophora mucronata_Transcriptome.</title>
        <authorList>
            <person name="Meera S.P."/>
            <person name="Sreeshan A."/>
            <person name="Augustine A."/>
        </authorList>
    </citation>
    <scope>NUCLEOTIDE SEQUENCE</scope>
    <source>
        <tissue evidence="1">Leaf</tissue>
    </source>
</reference>
<dbReference type="AlphaFoldDB" id="A0A2P2NC69"/>
<sequence length="27" mass="3083">MESENFLLFHVLEPSGAQSGWYGKKNN</sequence>
<proteinExistence type="predicted"/>
<name>A0A2P2NC69_RHIMU</name>
<accession>A0A2P2NC69</accession>
<evidence type="ECO:0000313" key="1">
    <source>
        <dbReference type="EMBL" id="MBX40073.1"/>
    </source>
</evidence>
<dbReference type="EMBL" id="GGEC01059589">
    <property type="protein sequence ID" value="MBX40073.1"/>
    <property type="molecule type" value="Transcribed_RNA"/>
</dbReference>
<organism evidence="1">
    <name type="scientific">Rhizophora mucronata</name>
    <name type="common">Asiatic mangrove</name>
    <dbReference type="NCBI Taxonomy" id="61149"/>
    <lineage>
        <taxon>Eukaryota</taxon>
        <taxon>Viridiplantae</taxon>
        <taxon>Streptophyta</taxon>
        <taxon>Embryophyta</taxon>
        <taxon>Tracheophyta</taxon>
        <taxon>Spermatophyta</taxon>
        <taxon>Magnoliopsida</taxon>
        <taxon>eudicotyledons</taxon>
        <taxon>Gunneridae</taxon>
        <taxon>Pentapetalae</taxon>
        <taxon>rosids</taxon>
        <taxon>fabids</taxon>
        <taxon>Malpighiales</taxon>
        <taxon>Rhizophoraceae</taxon>
        <taxon>Rhizophora</taxon>
    </lineage>
</organism>
<protein>
    <submittedName>
        <fullName evidence="1">Uncharacterized protein</fullName>
    </submittedName>
</protein>